<proteinExistence type="predicted"/>
<dbReference type="PANTHER" id="PTHR10924:SF6">
    <property type="entry name" value="SOLUTE CARRIER FAMILY 49 MEMBER A3"/>
    <property type="match status" value="1"/>
</dbReference>
<feature type="transmembrane region" description="Helical" evidence="6">
    <location>
        <begin position="377"/>
        <end position="399"/>
    </location>
</feature>
<evidence type="ECO:0000256" key="2">
    <source>
        <dbReference type="ARBA" id="ARBA00022692"/>
    </source>
</evidence>
<sequence length="470" mass="49928">MARTMDRLEACNSPGTSGTPGDALPGPRVYARRWVFLLVVSLLSCSNAMLWLTFAPVADTIAQHFSLSMDQINWLSLIYLVLSIPFGMAAIWVLDSVGLRGATILGAWLNFSGSLLRAVPCLAVRIPSPFAFFMSGQSLCALAQTLVISSPAKLAALWFPEHQRATANMIGTMSNPLGILIANVLSPALVKKAEDIPMMLMKNKAYVILAVCFGGGIGVFSSFSALLEQIFCANGYSNEFSGLCGALFIVFGILGALLLGLYVDRTKHFTEATKIGLCLTSLTFVAFALVSQLQGQTFALAAICSLLGLFGFSVAPVVMELAVECSFPVGEGASAGLIFVLGQAEGVLIMLLLTAVTVRRTGPSFSTCRQGEDPLDWTVSLLLLAGLCTLFTCVLVIFFNTPYRRLEAESGGSSSPMMCAGDPRNESPTQVAPLETPGLTPPDDALQEAPGPASVSKGHSEWTETITRNV</sequence>
<dbReference type="Ensembl" id="ENSRNOT00000149516.1">
    <property type="protein sequence ID" value="ENSRNOP00000100842.1"/>
    <property type="gene ID" value="ENSRNOG00000023937.6"/>
</dbReference>
<feature type="transmembrane region" description="Helical" evidence="6">
    <location>
        <begin position="299"/>
        <end position="323"/>
    </location>
</feature>
<evidence type="ECO:0000256" key="6">
    <source>
        <dbReference type="SAM" id="Phobius"/>
    </source>
</evidence>
<evidence type="ECO:0000313" key="7">
    <source>
        <dbReference type="Ensembl" id="ENSRNOP00000100842.1"/>
    </source>
</evidence>
<dbReference type="Gene3D" id="1.20.1250.20">
    <property type="entry name" value="MFS general substrate transporter like domains"/>
    <property type="match status" value="2"/>
</dbReference>
<feature type="region of interest" description="Disordered" evidence="5">
    <location>
        <begin position="1"/>
        <end position="21"/>
    </location>
</feature>
<evidence type="ECO:0000256" key="4">
    <source>
        <dbReference type="ARBA" id="ARBA00023136"/>
    </source>
</evidence>
<accession>A0ABK0L941</accession>
<keyword evidence="3 6" id="KW-1133">Transmembrane helix</keyword>
<dbReference type="CDD" id="cd17399">
    <property type="entry name" value="MFS_MFSD7"/>
    <property type="match status" value="1"/>
</dbReference>
<evidence type="ECO:0000256" key="5">
    <source>
        <dbReference type="SAM" id="MobiDB-lite"/>
    </source>
</evidence>
<feature type="transmembrane region" description="Helical" evidence="6">
    <location>
        <begin position="240"/>
        <end position="263"/>
    </location>
</feature>
<protein>
    <submittedName>
        <fullName evidence="7">Solute carrier family 49 member 3</fullName>
    </submittedName>
</protein>
<comment type="subcellular location">
    <subcellularLocation>
        <location evidence="1">Membrane</location>
        <topology evidence="1">Multi-pass membrane protein</topology>
    </subcellularLocation>
</comment>
<organism evidence="7 8">
    <name type="scientific">Rattus norvegicus</name>
    <name type="common">Rat</name>
    <dbReference type="NCBI Taxonomy" id="10116"/>
    <lineage>
        <taxon>Eukaryota</taxon>
        <taxon>Metazoa</taxon>
        <taxon>Chordata</taxon>
        <taxon>Craniata</taxon>
        <taxon>Vertebrata</taxon>
        <taxon>Euteleostomi</taxon>
        <taxon>Mammalia</taxon>
        <taxon>Eutheria</taxon>
        <taxon>Euarchontoglires</taxon>
        <taxon>Glires</taxon>
        <taxon>Rodentia</taxon>
        <taxon>Myomorpha</taxon>
        <taxon>Muroidea</taxon>
        <taxon>Muridae</taxon>
        <taxon>Murinae</taxon>
        <taxon>Rattus</taxon>
    </lineage>
</organism>
<feature type="transmembrane region" description="Helical" evidence="6">
    <location>
        <begin position="34"/>
        <end position="54"/>
    </location>
</feature>
<feature type="transmembrane region" description="Helical" evidence="6">
    <location>
        <begin position="74"/>
        <end position="94"/>
    </location>
</feature>
<keyword evidence="8" id="KW-1185">Reference proteome</keyword>
<keyword evidence="2 6" id="KW-0812">Transmembrane</keyword>
<feature type="transmembrane region" description="Helical" evidence="6">
    <location>
        <begin position="206"/>
        <end position="228"/>
    </location>
</feature>
<dbReference type="RGD" id="1304688">
    <property type="gene designation" value="Slc49a3"/>
</dbReference>
<gene>
    <name evidence="7" type="primary">Slc49a3</name>
</gene>
<feature type="transmembrane region" description="Helical" evidence="6">
    <location>
        <begin position="165"/>
        <end position="185"/>
    </location>
</feature>
<dbReference type="InterPro" id="IPR049680">
    <property type="entry name" value="FLVCR1-2_SLC49-like"/>
</dbReference>
<dbReference type="GeneTree" id="ENSGT01030000234625"/>
<feature type="transmembrane region" description="Helical" evidence="6">
    <location>
        <begin position="335"/>
        <end position="357"/>
    </location>
</feature>
<feature type="region of interest" description="Disordered" evidence="5">
    <location>
        <begin position="408"/>
        <end position="470"/>
    </location>
</feature>
<dbReference type="PANTHER" id="PTHR10924">
    <property type="entry name" value="MAJOR FACILITATOR SUPERFAMILY PROTEIN-RELATED"/>
    <property type="match status" value="1"/>
</dbReference>
<reference evidence="7" key="1">
    <citation type="submission" date="2024-01" db="EMBL/GenBank/DDBJ databases">
        <title>GRCr8: a new rat reference genome assembly contstructed from accurate long reads and long range scaffolding.</title>
        <authorList>
            <person name="Doris P.A."/>
            <person name="Kalbfleisch T."/>
            <person name="Li K."/>
            <person name="Howe K."/>
            <person name="Wood J."/>
        </authorList>
    </citation>
    <scope>NUCLEOTIDE SEQUENCE [LARGE SCALE GENOMIC DNA]</scope>
    <source>
        <strain evidence="7">Brown Norway</strain>
    </source>
</reference>
<evidence type="ECO:0000313" key="8">
    <source>
        <dbReference type="Proteomes" id="UP000002494"/>
    </source>
</evidence>
<dbReference type="Pfam" id="PF07690">
    <property type="entry name" value="MFS_1"/>
    <property type="match status" value="1"/>
</dbReference>
<reference evidence="7" key="3">
    <citation type="submission" date="2025-09" db="UniProtKB">
        <authorList>
            <consortium name="Ensembl"/>
        </authorList>
    </citation>
    <scope>IDENTIFICATION</scope>
    <source>
        <strain evidence="7">Brown Norway</strain>
    </source>
</reference>
<dbReference type="InterPro" id="IPR036259">
    <property type="entry name" value="MFS_trans_sf"/>
</dbReference>
<name>A0ABK0L941_RAT</name>
<evidence type="ECO:0000256" key="3">
    <source>
        <dbReference type="ARBA" id="ARBA00022989"/>
    </source>
</evidence>
<dbReference type="InterPro" id="IPR011701">
    <property type="entry name" value="MFS"/>
</dbReference>
<feature type="transmembrane region" description="Helical" evidence="6">
    <location>
        <begin position="275"/>
        <end position="293"/>
    </location>
</feature>
<dbReference type="Proteomes" id="UP000002494">
    <property type="component" value="Chromosome 14"/>
</dbReference>
<dbReference type="SUPFAM" id="SSF103473">
    <property type="entry name" value="MFS general substrate transporter"/>
    <property type="match status" value="1"/>
</dbReference>
<reference evidence="7" key="2">
    <citation type="submission" date="2025-08" db="UniProtKB">
        <authorList>
            <consortium name="Ensembl"/>
        </authorList>
    </citation>
    <scope>IDENTIFICATION</scope>
    <source>
        <strain evidence="7">Brown Norway</strain>
    </source>
</reference>
<keyword evidence="4 6" id="KW-0472">Membrane</keyword>
<evidence type="ECO:0000256" key="1">
    <source>
        <dbReference type="ARBA" id="ARBA00004141"/>
    </source>
</evidence>